<dbReference type="Proteomes" id="UP001623349">
    <property type="component" value="Unassembled WGS sequence"/>
</dbReference>
<sequence length="39" mass="4685">MFEDPYAARRLFFLDNPDPSLYYYNFFLRAGCCFAYTDA</sequence>
<name>A0ABQ0FQS0_APOSI</name>
<gene>
    <name evidence="1" type="ORF">APTSU1_001665900</name>
</gene>
<accession>A0ABQ0FQS0</accession>
<organism evidence="1 2">
    <name type="scientific">Apodemus speciosus</name>
    <name type="common">Large Japanese field mouse</name>
    <dbReference type="NCBI Taxonomy" id="105296"/>
    <lineage>
        <taxon>Eukaryota</taxon>
        <taxon>Metazoa</taxon>
        <taxon>Chordata</taxon>
        <taxon>Craniata</taxon>
        <taxon>Vertebrata</taxon>
        <taxon>Euteleostomi</taxon>
        <taxon>Mammalia</taxon>
        <taxon>Eutheria</taxon>
        <taxon>Euarchontoglires</taxon>
        <taxon>Glires</taxon>
        <taxon>Rodentia</taxon>
        <taxon>Myomorpha</taxon>
        <taxon>Muroidea</taxon>
        <taxon>Muridae</taxon>
        <taxon>Murinae</taxon>
        <taxon>Apodemus</taxon>
    </lineage>
</organism>
<proteinExistence type="predicted"/>
<reference evidence="1 2" key="1">
    <citation type="submission" date="2024-08" db="EMBL/GenBank/DDBJ databases">
        <title>The draft genome of Apodemus speciosus.</title>
        <authorList>
            <person name="Nabeshima K."/>
            <person name="Suzuki S."/>
            <person name="Onuma M."/>
        </authorList>
    </citation>
    <scope>NUCLEOTIDE SEQUENCE [LARGE SCALE GENOMIC DNA]</scope>
    <source>
        <strain evidence="1">IB14-021</strain>
    </source>
</reference>
<protein>
    <submittedName>
        <fullName evidence="1">Uncharacterized protein</fullName>
    </submittedName>
</protein>
<keyword evidence="2" id="KW-1185">Reference proteome</keyword>
<evidence type="ECO:0000313" key="1">
    <source>
        <dbReference type="EMBL" id="GAB1301421.1"/>
    </source>
</evidence>
<evidence type="ECO:0000313" key="2">
    <source>
        <dbReference type="Proteomes" id="UP001623349"/>
    </source>
</evidence>
<dbReference type="EMBL" id="BAAFST010000018">
    <property type="protein sequence ID" value="GAB1301421.1"/>
    <property type="molecule type" value="Genomic_DNA"/>
</dbReference>
<comment type="caution">
    <text evidence="1">The sequence shown here is derived from an EMBL/GenBank/DDBJ whole genome shotgun (WGS) entry which is preliminary data.</text>
</comment>